<dbReference type="SUPFAM" id="SSF46785">
    <property type="entry name" value="Winged helix' DNA-binding domain"/>
    <property type="match status" value="1"/>
</dbReference>
<dbReference type="SUPFAM" id="SSF53850">
    <property type="entry name" value="Periplasmic binding protein-like II"/>
    <property type="match status" value="1"/>
</dbReference>
<evidence type="ECO:0000256" key="2">
    <source>
        <dbReference type="ARBA" id="ARBA00023015"/>
    </source>
</evidence>
<evidence type="ECO:0000313" key="7">
    <source>
        <dbReference type="Proteomes" id="UP000029224"/>
    </source>
</evidence>
<dbReference type="InterPro" id="IPR005119">
    <property type="entry name" value="LysR_subst-bd"/>
</dbReference>
<dbReference type="CDD" id="cd05466">
    <property type="entry name" value="PBP2_LTTR_substrate"/>
    <property type="match status" value="1"/>
</dbReference>
<sequence>MNLTKLRVFALTAEHGSLTKVANIMGKTRTSLSMALSSLEDELGVELFERTRNRLVLNDAGAALLPDCRNILNMAESLYSKAEQFRQGDSDKIRIAYDDTLPSTFWRRQLVALSDEFPHISLTAIKSSSADIPTLVKENHVDLGYGLVFSSGDDPAIKVRALHRIRMMAVCSPQHELAKLTNVTSTDITAHRQIVLSHLFDEIHQDFRPISSSTMSFSNYQEVLEAVVDNLGWGIIPETLVKQELRKEHLVVLKHPNGMYYESFGEMSRPNDHTVETRQALIDGIEEGIYDLF</sequence>
<comment type="similarity">
    <text evidence="1">Belongs to the LysR transcriptional regulatory family.</text>
</comment>
<evidence type="ECO:0000313" key="6">
    <source>
        <dbReference type="EMBL" id="GAL38030.1"/>
    </source>
</evidence>
<name>A0A090TDQ0_9VIBR</name>
<dbReference type="GO" id="GO:0003700">
    <property type="term" value="F:DNA-binding transcription factor activity"/>
    <property type="evidence" value="ECO:0007669"/>
    <property type="project" value="InterPro"/>
</dbReference>
<dbReference type="Proteomes" id="UP000029224">
    <property type="component" value="Unassembled WGS sequence"/>
</dbReference>
<dbReference type="GO" id="GO:0000976">
    <property type="term" value="F:transcription cis-regulatory region binding"/>
    <property type="evidence" value="ECO:0007669"/>
    <property type="project" value="TreeGrafter"/>
</dbReference>
<evidence type="ECO:0000259" key="5">
    <source>
        <dbReference type="PROSITE" id="PS50931"/>
    </source>
</evidence>
<dbReference type="EMBL" id="BBMT01000025">
    <property type="protein sequence ID" value="GAL38030.1"/>
    <property type="molecule type" value="Genomic_DNA"/>
</dbReference>
<keyword evidence="7" id="KW-1185">Reference proteome</keyword>
<keyword evidence="4" id="KW-0804">Transcription</keyword>
<evidence type="ECO:0000256" key="1">
    <source>
        <dbReference type="ARBA" id="ARBA00009437"/>
    </source>
</evidence>
<dbReference type="Gene3D" id="3.40.190.290">
    <property type="match status" value="1"/>
</dbReference>
<dbReference type="PROSITE" id="PS50931">
    <property type="entry name" value="HTH_LYSR"/>
    <property type="match status" value="1"/>
</dbReference>
<keyword evidence="3" id="KW-0238">DNA-binding</keyword>
<dbReference type="InterPro" id="IPR036388">
    <property type="entry name" value="WH-like_DNA-bd_sf"/>
</dbReference>
<dbReference type="PANTHER" id="PTHR30126">
    <property type="entry name" value="HTH-TYPE TRANSCRIPTIONAL REGULATOR"/>
    <property type="match status" value="1"/>
</dbReference>
<evidence type="ECO:0000256" key="4">
    <source>
        <dbReference type="ARBA" id="ARBA00023163"/>
    </source>
</evidence>
<feature type="domain" description="HTH lysR-type" evidence="5">
    <location>
        <begin position="1"/>
        <end position="58"/>
    </location>
</feature>
<dbReference type="Pfam" id="PF03466">
    <property type="entry name" value="LysR_substrate"/>
    <property type="match status" value="1"/>
</dbReference>
<comment type="caution">
    <text evidence="6">The sequence shown here is derived from an EMBL/GenBank/DDBJ whole genome shotgun (WGS) entry which is preliminary data.</text>
</comment>
<dbReference type="OrthoDB" id="63123at2"/>
<dbReference type="InterPro" id="IPR036390">
    <property type="entry name" value="WH_DNA-bd_sf"/>
</dbReference>
<dbReference type="Gene3D" id="1.10.10.10">
    <property type="entry name" value="Winged helix-like DNA-binding domain superfamily/Winged helix DNA-binding domain"/>
    <property type="match status" value="1"/>
</dbReference>
<dbReference type="PANTHER" id="PTHR30126:SF22">
    <property type="entry name" value="HTH-TYPE TRANSCRIPTIONAL REGULATOR YHAJ-RELATED"/>
    <property type="match status" value="1"/>
</dbReference>
<dbReference type="InterPro" id="IPR000847">
    <property type="entry name" value="LysR_HTH_N"/>
</dbReference>
<reference evidence="6 7" key="1">
    <citation type="submission" date="2014-09" db="EMBL/GenBank/DDBJ databases">
        <title>Vibrio maritimus JCM 19240. (C210) whole genome shotgun sequence.</title>
        <authorList>
            <person name="Sawabe T."/>
            <person name="Meirelles P."/>
            <person name="Nakanishi M."/>
            <person name="Sayaka M."/>
            <person name="Hattori M."/>
            <person name="Ohkuma M."/>
        </authorList>
    </citation>
    <scope>NUCLEOTIDE SEQUENCE [LARGE SCALE GENOMIC DNA]</scope>
    <source>
        <strain evidence="6 7">JCM 19240</strain>
    </source>
</reference>
<dbReference type="AlphaFoldDB" id="A0A090TDQ0"/>
<gene>
    <name evidence="6" type="ORF">JCM19240_3767</name>
</gene>
<proteinExistence type="inferred from homology"/>
<accession>A0A090TDQ0</accession>
<evidence type="ECO:0000256" key="3">
    <source>
        <dbReference type="ARBA" id="ARBA00023125"/>
    </source>
</evidence>
<keyword evidence="2" id="KW-0805">Transcription regulation</keyword>
<dbReference type="Pfam" id="PF00126">
    <property type="entry name" value="HTH_1"/>
    <property type="match status" value="1"/>
</dbReference>
<protein>
    <submittedName>
        <fullName evidence="6">Transcriptional regulator</fullName>
    </submittedName>
</protein>
<reference evidence="6 7" key="2">
    <citation type="submission" date="2014-09" db="EMBL/GenBank/DDBJ databases">
        <authorList>
            <consortium name="NBRP consortium"/>
            <person name="Sawabe T."/>
            <person name="Meirelles P."/>
            <person name="Nakanishi M."/>
            <person name="Sayaka M."/>
            <person name="Hattori M."/>
            <person name="Ohkuma M."/>
        </authorList>
    </citation>
    <scope>NUCLEOTIDE SEQUENCE [LARGE SCALE GENOMIC DNA]</scope>
    <source>
        <strain evidence="6 7">JCM 19240</strain>
    </source>
</reference>
<organism evidence="6 7">
    <name type="scientific">Vibrio maritimus</name>
    <dbReference type="NCBI Taxonomy" id="990268"/>
    <lineage>
        <taxon>Bacteria</taxon>
        <taxon>Pseudomonadati</taxon>
        <taxon>Pseudomonadota</taxon>
        <taxon>Gammaproteobacteria</taxon>
        <taxon>Vibrionales</taxon>
        <taxon>Vibrionaceae</taxon>
        <taxon>Vibrio</taxon>
    </lineage>
</organism>